<gene>
    <name evidence="2" type="primary">g12668</name>
    <name evidence="2" type="ORF">VP750_LOCUS11263</name>
</gene>
<accession>A0ABP1GBY1</accession>
<evidence type="ECO:0000313" key="2">
    <source>
        <dbReference type="EMBL" id="CAL5229357.1"/>
    </source>
</evidence>
<dbReference type="EMBL" id="CAXHTA020000020">
    <property type="protein sequence ID" value="CAL5229357.1"/>
    <property type="molecule type" value="Genomic_DNA"/>
</dbReference>
<proteinExistence type="predicted"/>
<dbReference type="Proteomes" id="UP001497392">
    <property type="component" value="Unassembled WGS sequence"/>
</dbReference>
<sequence>MRLFAKQRLNGKPLLRENEPQPLAYSYHGIFLGNGMKAALEQQQRATVMSAGLTANAMRASAALQPERLRTTAVAVAQPNQSRPHCVSSIPEKPCLAAAPAAFAAQNLPAINTRSLISQHAQQHRPVQGRLQAAARPPASRLANASGHAPALPFSEAPPSIAQSVPAAAPSSWRDSWSRSEQRSSRHTSSKSRDETPLRRLEQKPHPKAPKVMTEEGAAPSSRRDSRSRSELRSSRYTSRRPRVETPPPRPKEKPHPKPLKGRLTHKPDWRKGSPEEAHKWLMYKKVLHRKKSGCEYQTMSMPSARCKNRKPLFGNKSFLLVESRLEDDPSIPSKERWAKCRRDRGLPVNGRIFPQPRRKDQGLYSKFCRFCKNFF</sequence>
<name>A0ABP1GBY1_9CHLO</name>
<organism evidence="2 3">
    <name type="scientific">Coccomyxa viridis</name>
    <dbReference type="NCBI Taxonomy" id="1274662"/>
    <lineage>
        <taxon>Eukaryota</taxon>
        <taxon>Viridiplantae</taxon>
        <taxon>Chlorophyta</taxon>
        <taxon>core chlorophytes</taxon>
        <taxon>Trebouxiophyceae</taxon>
        <taxon>Trebouxiophyceae incertae sedis</taxon>
        <taxon>Coccomyxaceae</taxon>
        <taxon>Coccomyxa</taxon>
    </lineage>
</organism>
<evidence type="ECO:0000256" key="1">
    <source>
        <dbReference type="SAM" id="MobiDB-lite"/>
    </source>
</evidence>
<evidence type="ECO:0000313" key="3">
    <source>
        <dbReference type="Proteomes" id="UP001497392"/>
    </source>
</evidence>
<reference evidence="2 3" key="1">
    <citation type="submission" date="2024-06" db="EMBL/GenBank/DDBJ databases">
        <authorList>
            <person name="Kraege A."/>
            <person name="Thomma B."/>
        </authorList>
    </citation>
    <scope>NUCLEOTIDE SEQUENCE [LARGE SCALE GENOMIC DNA]</scope>
</reference>
<feature type="compositionally biased region" description="Basic and acidic residues" evidence="1">
    <location>
        <begin position="191"/>
        <end position="205"/>
    </location>
</feature>
<comment type="caution">
    <text evidence="2">The sequence shown here is derived from an EMBL/GenBank/DDBJ whole genome shotgun (WGS) entry which is preliminary data.</text>
</comment>
<keyword evidence="3" id="KW-1185">Reference proteome</keyword>
<feature type="compositionally biased region" description="Basic and acidic residues" evidence="1">
    <location>
        <begin position="222"/>
        <end position="234"/>
    </location>
</feature>
<protein>
    <submittedName>
        <fullName evidence="2">G12668 protein</fullName>
    </submittedName>
</protein>
<feature type="region of interest" description="Disordered" evidence="1">
    <location>
        <begin position="118"/>
        <end position="274"/>
    </location>
</feature>